<feature type="domain" description="CBS" evidence="1">
    <location>
        <begin position="66"/>
        <end position="126"/>
    </location>
</feature>
<dbReference type="Pfam" id="PF00571">
    <property type="entry name" value="CBS"/>
    <property type="match status" value="1"/>
</dbReference>
<organism evidence="2">
    <name type="scientific">hydrothermal vent metagenome</name>
    <dbReference type="NCBI Taxonomy" id="652676"/>
    <lineage>
        <taxon>unclassified sequences</taxon>
        <taxon>metagenomes</taxon>
        <taxon>ecological metagenomes</taxon>
    </lineage>
</organism>
<evidence type="ECO:0000313" key="2">
    <source>
        <dbReference type="EMBL" id="VAW23918.1"/>
    </source>
</evidence>
<protein>
    <recommendedName>
        <fullName evidence="1">CBS domain-containing protein</fullName>
    </recommendedName>
</protein>
<dbReference type="PROSITE" id="PS51371">
    <property type="entry name" value="CBS"/>
    <property type="match status" value="1"/>
</dbReference>
<dbReference type="InterPro" id="IPR046342">
    <property type="entry name" value="CBS_dom_sf"/>
</dbReference>
<dbReference type="AlphaFoldDB" id="A0A3B0U0V2"/>
<dbReference type="Gene3D" id="3.10.580.10">
    <property type="entry name" value="CBS-domain"/>
    <property type="match status" value="1"/>
</dbReference>
<accession>A0A3B0U0V2</accession>
<gene>
    <name evidence="2" type="ORF">MNBD_BACTEROID01-61</name>
</gene>
<evidence type="ECO:0000259" key="1">
    <source>
        <dbReference type="PROSITE" id="PS51371"/>
    </source>
</evidence>
<name>A0A3B0U0V2_9ZZZZ</name>
<sequence length="221" mass="25564">MIAKNLISDVVPALREKDTGQNALNWMDVFRVSHLPIVEGFEYKGLVSDKLIYDLNLNDEILFRHIDKLPTAHVHNSQHIFEVASIMYKLKLSLVPVLDDKHNYHGVIVLYDLARRFSNLYSVHEPGGVILLEINALDYSLSQISQIVESNDAKILSLFVNRLHGSSTMLVTLKLNTIELSAVIQTFTRYDYTIKAVYMDNSMLNDLYDNRYEQFMRYMDF</sequence>
<dbReference type="SUPFAM" id="SSF54631">
    <property type="entry name" value="CBS-domain pair"/>
    <property type="match status" value="1"/>
</dbReference>
<proteinExistence type="predicted"/>
<dbReference type="InterPro" id="IPR000644">
    <property type="entry name" value="CBS_dom"/>
</dbReference>
<dbReference type="EMBL" id="UOEP01000203">
    <property type="protein sequence ID" value="VAW23918.1"/>
    <property type="molecule type" value="Genomic_DNA"/>
</dbReference>
<reference evidence="2" key="1">
    <citation type="submission" date="2018-06" db="EMBL/GenBank/DDBJ databases">
        <authorList>
            <person name="Zhirakovskaya E."/>
        </authorList>
    </citation>
    <scope>NUCLEOTIDE SEQUENCE</scope>
</reference>